<protein>
    <submittedName>
        <fullName evidence="1">Uncharacterized protein</fullName>
    </submittedName>
</protein>
<comment type="caution">
    <text evidence="1">The sequence shown here is derived from an EMBL/GenBank/DDBJ whole genome shotgun (WGS) entry which is preliminary data.</text>
</comment>
<evidence type="ECO:0000313" key="1">
    <source>
        <dbReference type="EMBL" id="KKK94740.1"/>
    </source>
</evidence>
<reference evidence="1" key="1">
    <citation type="journal article" date="2015" name="Nature">
        <title>Complex archaea that bridge the gap between prokaryotes and eukaryotes.</title>
        <authorList>
            <person name="Spang A."/>
            <person name="Saw J.H."/>
            <person name="Jorgensen S.L."/>
            <person name="Zaremba-Niedzwiedzka K."/>
            <person name="Martijn J."/>
            <person name="Lind A.E."/>
            <person name="van Eijk R."/>
            <person name="Schleper C."/>
            <person name="Guy L."/>
            <person name="Ettema T.J."/>
        </authorList>
    </citation>
    <scope>NUCLEOTIDE SEQUENCE</scope>
</reference>
<name>A0A0F9A9A6_9ZZZZ</name>
<dbReference type="AlphaFoldDB" id="A0A0F9A9A6"/>
<accession>A0A0F9A9A6</accession>
<gene>
    <name evidence="1" type="ORF">LCGC14_2679810</name>
</gene>
<organism evidence="1">
    <name type="scientific">marine sediment metagenome</name>
    <dbReference type="NCBI Taxonomy" id="412755"/>
    <lineage>
        <taxon>unclassified sequences</taxon>
        <taxon>metagenomes</taxon>
        <taxon>ecological metagenomes</taxon>
    </lineage>
</organism>
<dbReference type="EMBL" id="LAZR01047214">
    <property type="protein sequence ID" value="KKK94740.1"/>
    <property type="molecule type" value="Genomic_DNA"/>
</dbReference>
<proteinExistence type="predicted"/>
<sequence>MRPRETTVYEKDVIDAFKQRKILTMPELKAMLRCSIATVSRRLKEWAALSSYNKNARYYTLASIPEFNKKGLWKHKGVFFSKHGTLKNTVIHLVQISSRGLSNQELQSILGTNTTSYLAQRKHLKGVKAEKHNRQVVYFSSEEEEYRRQKQNRFPPEPTVLKLPPDAITIIVIVELVKHPSSTPEQLSEMLRREGYKIDANMIDNLLKHHGLKKKPNMSE</sequence>